<keyword evidence="5" id="KW-0460">Magnesium</keyword>
<dbReference type="Pfam" id="PF00719">
    <property type="entry name" value="Pyrophosphatase"/>
    <property type="match status" value="1"/>
</dbReference>
<dbReference type="GO" id="GO:0005737">
    <property type="term" value="C:cytoplasm"/>
    <property type="evidence" value="ECO:0007669"/>
    <property type="project" value="InterPro"/>
</dbReference>
<sequence length="174" mass="19731">MTRHISVYIEIAKFSNQKLEYDLGENKLVLDRVLSYPYTYPFAYGFIPNTLGEDGDELDVLVLEGGDHLLLPGSFCHCHIVGALLMEDEKGQDEKLLAIPYEKSLEGTVSLTDISSVDLQNIHWFFSNYKSDIREPSRWSRVSDFVGREAALDLYRAGVQRALDRLLSVGDQQV</sequence>
<dbReference type="GO" id="GO:0004427">
    <property type="term" value="F:inorganic diphosphate phosphatase activity"/>
    <property type="evidence" value="ECO:0007669"/>
    <property type="project" value="UniProtKB-EC"/>
</dbReference>
<dbReference type="EMBL" id="MN740788">
    <property type="protein sequence ID" value="QHU11717.1"/>
    <property type="molecule type" value="Genomic_DNA"/>
</dbReference>
<evidence type="ECO:0000256" key="4">
    <source>
        <dbReference type="ARBA" id="ARBA00022801"/>
    </source>
</evidence>
<dbReference type="PROSITE" id="PS00387">
    <property type="entry name" value="PPASE"/>
    <property type="match status" value="1"/>
</dbReference>
<dbReference type="AlphaFoldDB" id="A0A6C0K4S4"/>
<evidence type="ECO:0000313" key="6">
    <source>
        <dbReference type="EMBL" id="QHU11717.1"/>
    </source>
</evidence>
<evidence type="ECO:0000256" key="1">
    <source>
        <dbReference type="ARBA" id="ARBA00001946"/>
    </source>
</evidence>
<dbReference type="InterPro" id="IPR036649">
    <property type="entry name" value="Pyrophosphatase_sf"/>
</dbReference>
<organism evidence="6">
    <name type="scientific">viral metagenome</name>
    <dbReference type="NCBI Taxonomy" id="1070528"/>
    <lineage>
        <taxon>unclassified sequences</taxon>
        <taxon>metagenomes</taxon>
        <taxon>organismal metagenomes</taxon>
    </lineage>
</organism>
<dbReference type="SUPFAM" id="SSF50324">
    <property type="entry name" value="Inorganic pyrophosphatase"/>
    <property type="match status" value="1"/>
</dbReference>
<proteinExistence type="predicted"/>
<dbReference type="PANTHER" id="PTHR10286">
    <property type="entry name" value="INORGANIC PYROPHOSPHATASE"/>
    <property type="match status" value="1"/>
</dbReference>
<protein>
    <recommendedName>
        <fullName evidence="2">inorganic diphosphatase</fullName>
        <ecNumber evidence="2">3.6.1.1</ecNumber>
    </recommendedName>
</protein>
<dbReference type="Gene3D" id="3.90.80.10">
    <property type="entry name" value="Inorganic pyrophosphatase"/>
    <property type="match status" value="1"/>
</dbReference>
<evidence type="ECO:0000256" key="5">
    <source>
        <dbReference type="ARBA" id="ARBA00022842"/>
    </source>
</evidence>
<dbReference type="GO" id="GO:0006796">
    <property type="term" value="P:phosphate-containing compound metabolic process"/>
    <property type="evidence" value="ECO:0007669"/>
    <property type="project" value="InterPro"/>
</dbReference>
<keyword evidence="4" id="KW-0378">Hydrolase</keyword>
<reference evidence="6" key="1">
    <citation type="journal article" date="2020" name="Nature">
        <title>Giant virus diversity and host interactions through global metagenomics.</title>
        <authorList>
            <person name="Schulz F."/>
            <person name="Roux S."/>
            <person name="Paez-Espino D."/>
            <person name="Jungbluth S."/>
            <person name="Walsh D.A."/>
            <person name="Denef V.J."/>
            <person name="McMahon K.D."/>
            <person name="Konstantinidis K.T."/>
            <person name="Eloe-Fadrosh E.A."/>
            <person name="Kyrpides N.C."/>
            <person name="Woyke T."/>
        </authorList>
    </citation>
    <scope>NUCLEOTIDE SEQUENCE</scope>
    <source>
        <strain evidence="6">GVMAG-S-1101169-75</strain>
    </source>
</reference>
<evidence type="ECO:0000256" key="2">
    <source>
        <dbReference type="ARBA" id="ARBA00012146"/>
    </source>
</evidence>
<name>A0A6C0K4S4_9ZZZZ</name>
<dbReference type="EC" id="3.6.1.1" evidence="2"/>
<keyword evidence="3" id="KW-0479">Metal-binding</keyword>
<dbReference type="InterPro" id="IPR008162">
    <property type="entry name" value="Pyrophosphatase"/>
</dbReference>
<comment type="cofactor">
    <cofactor evidence="1">
        <name>Mg(2+)</name>
        <dbReference type="ChEBI" id="CHEBI:18420"/>
    </cofactor>
</comment>
<dbReference type="GO" id="GO:0000287">
    <property type="term" value="F:magnesium ion binding"/>
    <property type="evidence" value="ECO:0007669"/>
    <property type="project" value="InterPro"/>
</dbReference>
<evidence type="ECO:0000256" key="3">
    <source>
        <dbReference type="ARBA" id="ARBA00022723"/>
    </source>
</evidence>
<accession>A0A6C0K4S4</accession>